<dbReference type="InterPro" id="IPR012816">
    <property type="entry name" value="NADAR"/>
</dbReference>
<dbReference type="AlphaFoldDB" id="A0A2P7VBZ3"/>
<keyword evidence="5" id="KW-1185">Reference proteome</keyword>
<evidence type="ECO:0000313" key="4">
    <source>
        <dbReference type="EMBL" id="PSJ96737.1"/>
    </source>
</evidence>
<evidence type="ECO:0000256" key="1">
    <source>
        <dbReference type="ARBA" id="ARBA00000022"/>
    </source>
</evidence>
<organism evidence="4 5">
    <name type="scientific">Brevibacillus fortis</name>
    <dbReference type="NCBI Taxonomy" id="2126352"/>
    <lineage>
        <taxon>Bacteria</taxon>
        <taxon>Bacillati</taxon>
        <taxon>Bacillota</taxon>
        <taxon>Bacilli</taxon>
        <taxon>Bacillales</taxon>
        <taxon>Paenibacillaceae</taxon>
        <taxon>Brevibacillus</taxon>
    </lineage>
</organism>
<comment type="catalytic activity">
    <reaction evidence="1">
        <text>5-amino-6-(5-phospho-D-ribosylamino)uracil + H2O = 5,6-diaminouracil + D-ribose 5-phosphate</text>
        <dbReference type="Rhea" id="RHEA:55020"/>
        <dbReference type="ChEBI" id="CHEBI:15377"/>
        <dbReference type="ChEBI" id="CHEBI:46252"/>
        <dbReference type="ChEBI" id="CHEBI:58453"/>
        <dbReference type="ChEBI" id="CHEBI:78346"/>
    </reaction>
</comment>
<protein>
    <recommendedName>
        <fullName evidence="3">NADAR domain-containing protein</fullName>
    </recommendedName>
</protein>
<evidence type="ECO:0000256" key="2">
    <source>
        <dbReference type="ARBA" id="ARBA00000751"/>
    </source>
</evidence>
<dbReference type="Pfam" id="PF08719">
    <property type="entry name" value="NADAR"/>
    <property type="match status" value="1"/>
</dbReference>
<reference evidence="4 5" key="1">
    <citation type="submission" date="2018-03" db="EMBL/GenBank/DDBJ databases">
        <title>Brevisbacillus phylogenomics.</title>
        <authorList>
            <person name="Dunlap C."/>
        </authorList>
    </citation>
    <scope>NUCLEOTIDE SEQUENCE [LARGE SCALE GENOMIC DNA]</scope>
    <source>
        <strain evidence="4 5">NRRL NRS-1210</strain>
    </source>
</reference>
<dbReference type="SUPFAM" id="SSF143990">
    <property type="entry name" value="YbiA-like"/>
    <property type="match status" value="1"/>
</dbReference>
<evidence type="ECO:0000313" key="5">
    <source>
        <dbReference type="Proteomes" id="UP000240419"/>
    </source>
</evidence>
<dbReference type="EMBL" id="PXZM01000014">
    <property type="protein sequence ID" value="PSJ96737.1"/>
    <property type="molecule type" value="Genomic_DNA"/>
</dbReference>
<feature type="domain" description="NADAR" evidence="3">
    <location>
        <begin position="60"/>
        <end position="123"/>
    </location>
</feature>
<dbReference type="Gene3D" id="1.10.357.40">
    <property type="entry name" value="YbiA-like"/>
    <property type="match status" value="2"/>
</dbReference>
<dbReference type="Proteomes" id="UP000240419">
    <property type="component" value="Unassembled WGS sequence"/>
</dbReference>
<dbReference type="RefSeq" id="WP_106838871.1">
    <property type="nucleotide sequence ID" value="NZ_JBCNIW010000002.1"/>
</dbReference>
<evidence type="ECO:0000259" key="3">
    <source>
        <dbReference type="Pfam" id="PF08719"/>
    </source>
</evidence>
<dbReference type="CDD" id="cd15457">
    <property type="entry name" value="NADAR"/>
    <property type="match status" value="1"/>
</dbReference>
<dbReference type="OrthoDB" id="67297at2"/>
<comment type="catalytic activity">
    <reaction evidence="2">
        <text>2,5-diamino-6-hydroxy-4-(5-phosphoribosylamino)-pyrimidine + H2O = 2,5,6-triamino-4-hydroxypyrimidine + D-ribose 5-phosphate</text>
        <dbReference type="Rhea" id="RHEA:23436"/>
        <dbReference type="ChEBI" id="CHEBI:15377"/>
        <dbReference type="ChEBI" id="CHEBI:58614"/>
        <dbReference type="ChEBI" id="CHEBI:78346"/>
        <dbReference type="ChEBI" id="CHEBI:137796"/>
    </reaction>
</comment>
<sequence length="195" mass="23446">MEDHIRKHIKHPIEIHIYEPDKPYGCLSNFSRHPIELEGKIWPTTEHYFQAKKCSGTIDEEEIMCNALQAKVEQYPVIREILLSTGDATLIERTEDDAIRMGDSESGDQNNLGKLWMEVRESLEEYQPHFYLPPWIVFPEEHPYSLFWRMGFGEDYVMHYWPWLEKRSENARKEYDAYFPVPEEWKFEDLDEEEE</sequence>
<accession>A0A2P7VBZ3</accession>
<dbReference type="InterPro" id="IPR037238">
    <property type="entry name" value="YbiA-like_sf"/>
</dbReference>
<name>A0A2P7VBZ3_9BACL</name>
<proteinExistence type="predicted"/>
<comment type="caution">
    <text evidence="4">The sequence shown here is derived from an EMBL/GenBank/DDBJ whole genome shotgun (WGS) entry which is preliminary data.</text>
</comment>
<gene>
    <name evidence="4" type="ORF">C7R93_11195</name>
</gene>